<reference evidence="1" key="1">
    <citation type="journal article" date="2015" name="Nature">
        <title>Complex archaea that bridge the gap between prokaryotes and eukaryotes.</title>
        <authorList>
            <person name="Spang A."/>
            <person name="Saw J.H."/>
            <person name="Jorgensen S.L."/>
            <person name="Zaremba-Niedzwiedzka K."/>
            <person name="Martijn J."/>
            <person name="Lind A.E."/>
            <person name="van Eijk R."/>
            <person name="Schleper C."/>
            <person name="Guy L."/>
            <person name="Ettema T.J."/>
        </authorList>
    </citation>
    <scope>NUCLEOTIDE SEQUENCE</scope>
</reference>
<organism evidence="1">
    <name type="scientific">marine sediment metagenome</name>
    <dbReference type="NCBI Taxonomy" id="412755"/>
    <lineage>
        <taxon>unclassified sequences</taxon>
        <taxon>metagenomes</taxon>
        <taxon>ecological metagenomes</taxon>
    </lineage>
</organism>
<evidence type="ECO:0000313" key="1">
    <source>
        <dbReference type="EMBL" id="KKM63649.1"/>
    </source>
</evidence>
<name>A0A0F9J1X0_9ZZZZ</name>
<proteinExistence type="predicted"/>
<protein>
    <recommendedName>
        <fullName evidence="2">ASCH domain-containing protein</fullName>
    </recommendedName>
</protein>
<comment type="caution">
    <text evidence="1">The sequence shown here is derived from an EMBL/GenBank/DDBJ whole genome shotgun (WGS) entry which is preliminary data.</text>
</comment>
<dbReference type="EMBL" id="LAZR01011060">
    <property type="protein sequence ID" value="KKM63649.1"/>
    <property type="molecule type" value="Genomic_DNA"/>
</dbReference>
<sequence length="128" mass="14759">MADVVVTVPKAMWREWIEEGDLPGEEARYDSHFWLGGNLPRIAPGERVYIVAHGKLRGFAPLVRVERSCELRPSVGCLLRQGAAEAVTITEPIRGFQGFRYRWWSREDERPFPNWQRPVEQPPTKEGD</sequence>
<dbReference type="AlphaFoldDB" id="A0A0F9J1X0"/>
<evidence type="ECO:0008006" key="2">
    <source>
        <dbReference type="Google" id="ProtNLM"/>
    </source>
</evidence>
<gene>
    <name evidence="1" type="ORF">LCGC14_1509350</name>
</gene>
<accession>A0A0F9J1X0</accession>